<evidence type="ECO:0000313" key="8">
    <source>
        <dbReference type="Proteomes" id="UP001209083"/>
    </source>
</evidence>
<dbReference type="PRINTS" id="PR01036">
    <property type="entry name" value="TCRTETB"/>
</dbReference>
<feature type="domain" description="Major facilitator superfamily (MFS) profile" evidence="6">
    <location>
        <begin position="12"/>
        <end position="468"/>
    </location>
</feature>
<reference evidence="7 8" key="1">
    <citation type="submission" date="2023-05" db="EMBL/GenBank/DDBJ databases">
        <title>Lithophilousrod everest ZFBP1038 complete genpme.</title>
        <authorList>
            <person name="Tian M."/>
        </authorList>
    </citation>
    <scope>NUCLEOTIDE SEQUENCE [LARGE SCALE GENOMIC DNA]</scope>
    <source>
        <strain evidence="7 8">ZFBP1038</strain>
    </source>
</reference>
<dbReference type="EMBL" id="CP090958">
    <property type="protein sequence ID" value="WGW12524.1"/>
    <property type="molecule type" value="Genomic_DNA"/>
</dbReference>
<accession>A0ABY8QVX0</accession>
<evidence type="ECO:0000313" key="7">
    <source>
        <dbReference type="EMBL" id="WGW12524.1"/>
    </source>
</evidence>
<feature type="transmembrane region" description="Helical" evidence="5">
    <location>
        <begin position="441"/>
        <end position="463"/>
    </location>
</feature>
<feature type="transmembrane region" description="Helical" evidence="5">
    <location>
        <begin position="135"/>
        <end position="160"/>
    </location>
</feature>
<dbReference type="PROSITE" id="PS50850">
    <property type="entry name" value="MFS"/>
    <property type="match status" value="1"/>
</dbReference>
<feature type="transmembrane region" description="Helical" evidence="5">
    <location>
        <begin position="166"/>
        <end position="189"/>
    </location>
</feature>
<evidence type="ECO:0000256" key="2">
    <source>
        <dbReference type="ARBA" id="ARBA00022692"/>
    </source>
</evidence>
<dbReference type="SUPFAM" id="SSF103473">
    <property type="entry name" value="MFS general substrate transporter"/>
    <property type="match status" value="1"/>
</dbReference>
<dbReference type="InterPro" id="IPR011701">
    <property type="entry name" value="MFS"/>
</dbReference>
<organism evidence="7 8">
    <name type="scientific">Saxibacter everestensis</name>
    <dbReference type="NCBI Taxonomy" id="2909229"/>
    <lineage>
        <taxon>Bacteria</taxon>
        <taxon>Bacillati</taxon>
        <taxon>Actinomycetota</taxon>
        <taxon>Actinomycetes</taxon>
        <taxon>Micrococcales</taxon>
        <taxon>Brevibacteriaceae</taxon>
        <taxon>Saxibacter</taxon>
    </lineage>
</organism>
<evidence type="ECO:0000259" key="6">
    <source>
        <dbReference type="PROSITE" id="PS50850"/>
    </source>
</evidence>
<keyword evidence="3 5" id="KW-1133">Transmembrane helix</keyword>
<dbReference type="Gene3D" id="1.20.1250.20">
    <property type="entry name" value="MFS general substrate transporter like domains"/>
    <property type="match status" value="1"/>
</dbReference>
<feature type="transmembrane region" description="Helical" evidence="5">
    <location>
        <begin position="336"/>
        <end position="356"/>
    </location>
</feature>
<evidence type="ECO:0000256" key="3">
    <source>
        <dbReference type="ARBA" id="ARBA00022989"/>
    </source>
</evidence>
<feature type="transmembrane region" description="Helical" evidence="5">
    <location>
        <begin position="51"/>
        <end position="70"/>
    </location>
</feature>
<feature type="transmembrane region" description="Helical" evidence="5">
    <location>
        <begin position="272"/>
        <end position="296"/>
    </location>
</feature>
<dbReference type="PANTHER" id="PTHR42718:SF39">
    <property type="entry name" value="ACTINORHODIN TRANSPORTER-RELATED"/>
    <property type="match status" value="1"/>
</dbReference>
<sequence>MARLHAGNRIVAVSVLLFASFMDLLDNTIVNVALPAIEQELGASPAQLEWLVSGYLLAFAALLVTGGRLGDILGRRLVFIVGVVGFTAASMLAGLATSGDALVSLRVVQGAFAGVMVPQVLSIIQALFQPRERAAVYGIAGAVTGLAAVAGPLVGGALITSDAFGIGWRSIFLINVPIGILLLVGALLFIPETRSEQAPRLDVLGVVLAMSGVLALVYPLVEGRQLDWPWWMFALMALSPILLALFVWHQCRRAAASRAPLLPMSLFRDRGFSAGLVVQLAFQAGVASYFLILTIYLQSGLGYTAWDAGLSILPFSLGAILGSGVSVPLTAKFGKLLVLAGSILQGAGVAWSIAVVSDRGDALTISDFILPLGLAGIGLGLLVVPLLDVALATVPVDNAGSASGALSTFQQVGAGLGVAVVGVVFFGIIGTSFDSATMRDAFLTAAWVAVTAAAIAAVASLLLPSIAAVRTRAALQVHDAPDQQEPLKGMTS</sequence>
<dbReference type="Pfam" id="PF07690">
    <property type="entry name" value="MFS_1"/>
    <property type="match status" value="1"/>
</dbReference>
<dbReference type="InterPro" id="IPR036259">
    <property type="entry name" value="MFS_trans_sf"/>
</dbReference>
<dbReference type="Proteomes" id="UP001209083">
    <property type="component" value="Chromosome"/>
</dbReference>
<feature type="transmembrane region" description="Helical" evidence="5">
    <location>
        <begin position="412"/>
        <end position="429"/>
    </location>
</feature>
<feature type="transmembrane region" description="Helical" evidence="5">
    <location>
        <begin position="108"/>
        <end position="128"/>
    </location>
</feature>
<feature type="transmembrane region" description="Helical" evidence="5">
    <location>
        <begin position="308"/>
        <end position="329"/>
    </location>
</feature>
<feature type="transmembrane region" description="Helical" evidence="5">
    <location>
        <begin position="368"/>
        <end position="391"/>
    </location>
</feature>
<evidence type="ECO:0000256" key="4">
    <source>
        <dbReference type="ARBA" id="ARBA00023136"/>
    </source>
</evidence>
<feature type="transmembrane region" description="Helical" evidence="5">
    <location>
        <begin position="77"/>
        <end position="96"/>
    </location>
</feature>
<feature type="transmembrane region" description="Helical" evidence="5">
    <location>
        <begin position="201"/>
        <end position="218"/>
    </location>
</feature>
<evidence type="ECO:0000256" key="1">
    <source>
        <dbReference type="ARBA" id="ARBA00004651"/>
    </source>
</evidence>
<dbReference type="PANTHER" id="PTHR42718">
    <property type="entry name" value="MAJOR FACILITATOR SUPERFAMILY MULTIDRUG TRANSPORTER MFSC"/>
    <property type="match status" value="1"/>
</dbReference>
<feature type="transmembrane region" description="Helical" evidence="5">
    <location>
        <begin position="230"/>
        <end position="251"/>
    </location>
</feature>
<proteinExistence type="predicted"/>
<dbReference type="CDD" id="cd17321">
    <property type="entry name" value="MFS_MMR_MDR_like"/>
    <property type="match status" value="1"/>
</dbReference>
<name>A0ABY8QVX0_9MICO</name>
<keyword evidence="4 5" id="KW-0472">Membrane</keyword>
<protein>
    <submittedName>
        <fullName evidence="7">MFS transporter</fullName>
    </submittedName>
</protein>
<dbReference type="InterPro" id="IPR020846">
    <property type="entry name" value="MFS_dom"/>
</dbReference>
<comment type="subcellular location">
    <subcellularLocation>
        <location evidence="1">Cell membrane</location>
        <topology evidence="1">Multi-pass membrane protein</topology>
    </subcellularLocation>
</comment>
<gene>
    <name evidence="7" type="ORF">LWF01_01800</name>
</gene>
<evidence type="ECO:0000256" key="5">
    <source>
        <dbReference type="SAM" id="Phobius"/>
    </source>
</evidence>
<keyword evidence="2 5" id="KW-0812">Transmembrane</keyword>
<dbReference type="RefSeq" id="WP_349639327.1">
    <property type="nucleotide sequence ID" value="NZ_CP090958.1"/>
</dbReference>
<dbReference type="Gene3D" id="1.20.1720.10">
    <property type="entry name" value="Multidrug resistance protein D"/>
    <property type="match status" value="1"/>
</dbReference>
<keyword evidence="8" id="KW-1185">Reference proteome</keyword>